<proteinExistence type="predicted"/>
<accession>A0ABT3P246</accession>
<feature type="compositionally biased region" description="Gly residues" evidence="1">
    <location>
        <begin position="208"/>
        <end position="217"/>
    </location>
</feature>
<reference evidence="3 4" key="1">
    <citation type="submission" date="2022-10" db="EMBL/GenBank/DDBJ databases">
        <title>Roseococcus glaciei nov., sp. nov., isolated from glacier.</title>
        <authorList>
            <person name="Liu Q."/>
            <person name="Xin Y.-H."/>
        </authorList>
    </citation>
    <scope>NUCLEOTIDE SEQUENCE [LARGE SCALE GENOMIC DNA]</scope>
    <source>
        <strain evidence="3 4">MDT2-1-1</strain>
    </source>
</reference>
<name>A0ABT3P246_9PROT</name>
<feature type="compositionally biased region" description="Low complexity" evidence="1">
    <location>
        <begin position="191"/>
        <end position="205"/>
    </location>
</feature>
<keyword evidence="4" id="KW-1185">Reference proteome</keyword>
<feature type="signal peptide" evidence="2">
    <location>
        <begin position="1"/>
        <end position="20"/>
    </location>
</feature>
<gene>
    <name evidence="3" type="ORF">OF850_23190</name>
</gene>
<evidence type="ECO:0000313" key="3">
    <source>
        <dbReference type="EMBL" id="MCW8088488.1"/>
    </source>
</evidence>
<feature type="compositionally biased region" description="Low complexity" evidence="1">
    <location>
        <begin position="20"/>
        <end position="42"/>
    </location>
</feature>
<dbReference type="Proteomes" id="UP001526430">
    <property type="component" value="Unassembled WGS sequence"/>
</dbReference>
<feature type="chain" id="PRO_5045917150" evidence="2">
    <location>
        <begin position="21"/>
        <end position="217"/>
    </location>
</feature>
<evidence type="ECO:0000313" key="4">
    <source>
        <dbReference type="Proteomes" id="UP001526430"/>
    </source>
</evidence>
<feature type="region of interest" description="Disordered" evidence="1">
    <location>
        <begin position="112"/>
        <end position="148"/>
    </location>
</feature>
<feature type="region of interest" description="Disordered" evidence="1">
    <location>
        <begin position="178"/>
        <end position="217"/>
    </location>
</feature>
<organism evidence="3 4">
    <name type="scientific">Sabulicella glaciei</name>
    <dbReference type="NCBI Taxonomy" id="2984948"/>
    <lineage>
        <taxon>Bacteria</taxon>
        <taxon>Pseudomonadati</taxon>
        <taxon>Pseudomonadota</taxon>
        <taxon>Alphaproteobacteria</taxon>
        <taxon>Acetobacterales</taxon>
        <taxon>Acetobacteraceae</taxon>
        <taxon>Sabulicella</taxon>
    </lineage>
</organism>
<evidence type="ECO:0000256" key="2">
    <source>
        <dbReference type="SAM" id="SignalP"/>
    </source>
</evidence>
<evidence type="ECO:0000256" key="1">
    <source>
        <dbReference type="SAM" id="MobiDB-lite"/>
    </source>
</evidence>
<comment type="caution">
    <text evidence="3">The sequence shown here is derived from an EMBL/GenBank/DDBJ whole genome shotgun (WGS) entry which is preliminary data.</text>
</comment>
<sequence length="217" mass="22593">MKKEIITALLGAALVSPAIAQSSGGSQPGSTQAQPGQSQSSQDTYRRASPQGAPAVPANDVEYSRSMERLFQAAQRLREAVQAMAQQPPGEQRNRAMEMAREALLETQSAMVQASAMNQSASSGQSSTGQSQTPQGSQAQGQQQRLRQQLQQAGFQDVQILDATYLVQARAPDGHTVMMLVNPPMAPTRNSSGQGQPGSSASGPATQPGGGSSGGTR</sequence>
<protein>
    <submittedName>
        <fullName evidence="3">Uncharacterized protein</fullName>
    </submittedName>
</protein>
<feature type="region of interest" description="Disordered" evidence="1">
    <location>
        <begin position="20"/>
        <end position="64"/>
    </location>
</feature>
<dbReference type="EMBL" id="JAPFQI010000042">
    <property type="protein sequence ID" value="MCW8088488.1"/>
    <property type="molecule type" value="Genomic_DNA"/>
</dbReference>
<keyword evidence="2" id="KW-0732">Signal</keyword>
<dbReference type="RefSeq" id="WP_301592753.1">
    <property type="nucleotide sequence ID" value="NZ_JAPFQI010000042.1"/>
</dbReference>